<dbReference type="AlphaFoldDB" id="A0A516RE25"/>
<dbReference type="Pfam" id="PF12028">
    <property type="entry name" value="DUF3515"/>
    <property type="match status" value="1"/>
</dbReference>
<evidence type="ECO:0000256" key="1">
    <source>
        <dbReference type="SAM" id="SignalP"/>
    </source>
</evidence>
<dbReference type="RefSeq" id="WP_144321153.1">
    <property type="nucleotide sequence ID" value="NZ_CP040916.1"/>
</dbReference>
<reference evidence="2 3" key="1">
    <citation type="journal article" date="2019" name="J. Ind. Microbiol. Biotechnol.">
        <title>The complete genomic sequence of Streptomyces spectabilis NRRL-2792 and identification of secondary metabolite biosynthetic gene clusters.</title>
        <authorList>
            <person name="Sinha A."/>
            <person name="Phillips-Salemka S."/>
            <person name="Niraula T.A."/>
            <person name="Short K.A."/>
            <person name="Niraula N.P."/>
        </authorList>
    </citation>
    <scope>NUCLEOTIDE SEQUENCE [LARGE SCALE GENOMIC DNA]</scope>
    <source>
        <strain evidence="2 3">NRRL 2792</strain>
    </source>
</reference>
<feature type="chain" id="PRO_5039288518" evidence="1">
    <location>
        <begin position="29"/>
        <end position="161"/>
    </location>
</feature>
<accession>A0A516RE25</accession>
<proteinExistence type="predicted"/>
<gene>
    <name evidence="2" type="ORF">FH965_27880</name>
</gene>
<evidence type="ECO:0000313" key="3">
    <source>
        <dbReference type="Proteomes" id="UP000316806"/>
    </source>
</evidence>
<name>A0A516RE25_STRST</name>
<keyword evidence="1" id="KW-0732">Signal</keyword>
<dbReference type="Proteomes" id="UP000316806">
    <property type="component" value="Chromosome"/>
</dbReference>
<evidence type="ECO:0000313" key="2">
    <source>
        <dbReference type="EMBL" id="QDQ13913.1"/>
    </source>
</evidence>
<organism evidence="2 3">
    <name type="scientific">Streptomyces spectabilis</name>
    <dbReference type="NCBI Taxonomy" id="68270"/>
    <lineage>
        <taxon>Bacteria</taxon>
        <taxon>Bacillati</taxon>
        <taxon>Actinomycetota</taxon>
        <taxon>Actinomycetes</taxon>
        <taxon>Kitasatosporales</taxon>
        <taxon>Streptomycetaceae</taxon>
        <taxon>Streptomyces</taxon>
    </lineage>
</organism>
<dbReference type="InterPro" id="IPR021903">
    <property type="entry name" value="DUF3515"/>
</dbReference>
<sequence>MNVSRRLRSPIGLPALALLIACAGCSSTDDGGTAAVPSPGAGVTELCRNLAERLPREVNGLERRDPKPASPLTAGWGDPAIILRCGVARPAKMNDPGADGVTVNGVGWLLEEQTDGSFRFTTTLRKAYVEVSIPEQRTGDGVGPLTDFAAPVKKAIPEGIA</sequence>
<dbReference type="PROSITE" id="PS51257">
    <property type="entry name" value="PROKAR_LIPOPROTEIN"/>
    <property type="match status" value="1"/>
</dbReference>
<feature type="signal peptide" evidence="1">
    <location>
        <begin position="1"/>
        <end position="28"/>
    </location>
</feature>
<dbReference type="EMBL" id="CP040916">
    <property type="protein sequence ID" value="QDQ13913.1"/>
    <property type="molecule type" value="Genomic_DNA"/>
</dbReference>
<protein>
    <submittedName>
        <fullName evidence="2">DUF3515 domain-containing protein</fullName>
    </submittedName>
</protein>